<dbReference type="Pfam" id="PF08750">
    <property type="entry name" value="CNP1"/>
    <property type="match status" value="1"/>
</dbReference>
<gene>
    <name evidence="2" type="ORF">EV675_5748</name>
</gene>
<dbReference type="EMBL" id="SGXC01000004">
    <property type="protein sequence ID" value="RZS77025.1"/>
    <property type="molecule type" value="Genomic_DNA"/>
</dbReference>
<feature type="domain" description="CNP1-like uncharacterised" evidence="1">
    <location>
        <begin position="59"/>
        <end position="181"/>
    </location>
</feature>
<evidence type="ECO:0000313" key="2">
    <source>
        <dbReference type="EMBL" id="RZS77025.1"/>
    </source>
</evidence>
<evidence type="ECO:0000259" key="1">
    <source>
        <dbReference type="Pfam" id="PF08750"/>
    </source>
</evidence>
<dbReference type="InterPro" id="IPR014861">
    <property type="entry name" value="CNP1-like_dom"/>
</dbReference>
<reference evidence="2 3" key="1">
    <citation type="submission" date="2019-02" db="EMBL/GenBank/DDBJ databases">
        <title>Genomic Encyclopedia of Type Strains, Phase IV (KMG-IV): sequencing the most valuable type-strain genomes for metagenomic binning, comparative biology and taxonomic classification.</title>
        <authorList>
            <person name="Goeker M."/>
        </authorList>
    </citation>
    <scope>NUCLEOTIDE SEQUENCE [LARGE SCALE GENOMIC DNA]</scope>
    <source>
        <strain evidence="2 3">K24</strain>
    </source>
</reference>
<dbReference type="OrthoDB" id="7066954at2"/>
<keyword evidence="3" id="KW-1185">Reference proteome</keyword>
<dbReference type="AlphaFoldDB" id="A0A4Q7N701"/>
<dbReference type="RefSeq" id="WP_130362081.1">
    <property type="nucleotide sequence ID" value="NZ_SGXC01000004.1"/>
</dbReference>
<proteinExistence type="predicted"/>
<evidence type="ECO:0000313" key="3">
    <source>
        <dbReference type="Proteomes" id="UP000292445"/>
    </source>
</evidence>
<comment type="caution">
    <text evidence="2">The sequence shown here is derived from an EMBL/GenBank/DDBJ whole genome shotgun (WGS) entry which is preliminary data.</text>
</comment>
<sequence length="204" mass="22355">MPSQFAGARPRPARRALRAAAWAGAGCLALLLAACGSQPRGEGNYLLDDIDAQRTLPDAGWEALKSELPPVPTDADVLPVENLSRNERFRFGVDPRSIQIAPGLIVRYTLRAVSDMGAENISYESVRCGTREWRTVALYRPGAGWQRPVHDEWRPLLPNTIQHVLRNGVLCSGGGPAGAKASDLAYRVRHWDRYADAMAGRNTQ</sequence>
<protein>
    <submittedName>
        <fullName evidence="2">CNP1-like family protein</fullName>
    </submittedName>
</protein>
<name>A0A4Q7N701_9BURK</name>
<dbReference type="Proteomes" id="UP000292445">
    <property type="component" value="Unassembled WGS sequence"/>
</dbReference>
<accession>A0A4Q7N701</accession>
<organism evidence="2 3">
    <name type="scientific">Pigmentiphaga kullae</name>
    <dbReference type="NCBI Taxonomy" id="151784"/>
    <lineage>
        <taxon>Bacteria</taxon>
        <taxon>Pseudomonadati</taxon>
        <taxon>Pseudomonadota</taxon>
        <taxon>Betaproteobacteria</taxon>
        <taxon>Burkholderiales</taxon>
        <taxon>Alcaligenaceae</taxon>
        <taxon>Pigmentiphaga</taxon>
    </lineage>
</organism>